<sequence>MEQLHPHDPHRIGPYRLLARLGAGGGTAQVYLARSGRGRTVALTSVRPGAAGDLRARFRREVAAARRVDGPWTAPVLDADTEAAAPWYATGYVAGPSLRRVVEGGCGPLPERCLRVLAAGLAHALRDVHRAGLVHRALTPSHVLLTLDGPRVTGFGVTGFGLPRGAGSGPAGDRPGFAAPEQERGGPVTAACDLFGLAVLAYAATGRPPFGTAGPTVRGPEPDLDGVPAGLRELVRDCLRRDPGDRPGTAEVLARVGAAGSVADGRVLGPWLPGPLVARLGLHTVRLLDREEAGPERPLPAAPPPPPPPADLPGGRGYGPPPQSPPRPRGRAASTAFLLAVALVVAVAAGATVYAVMTGEQDPAPPGGVPRPPAGPTATAAPAPGDRKN</sequence>
<dbReference type="PANTHER" id="PTHR43289:SF34">
    <property type="entry name" value="SERINE_THREONINE-PROTEIN KINASE YBDM-RELATED"/>
    <property type="match status" value="1"/>
</dbReference>
<dbReference type="Proteomes" id="UP000634660">
    <property type="component" value="Unassembled WGS sequence"/>
</dbReference>
<feature type="region of interest" description="Disordered" evidence="5">
    <location>
        <begin position="293"/>
        <end position="331"/>
    </location>
</feature>
<dbReference type="Gene3D" id="3.30.200.20">
    <property type="entry name" value="Phosphorylase Kinase, domain 1"/>
    <property type="match status" value="1"/>
</dbReference>
<keyword evidence="2" id="KW-0547">Nucleotide-binding</keyword>
<dbReference type="CDD" id="cd14014">
    <property type="entry name" value="STKc_PknB_like"/>
    <property type="match status" value="1"/>
</dbReference>
<reference evidence="9 10" key="2">
    <citation type="submission" date="2017-09" db="EMBL/GenBank/DDBJ databases">
        <authorList>
            <person name="Lee N."/>
            <person name="Cho B.-K."/>
        </authorList>
    </citation>
    <scope>NUCLEOTIDE SEQUENCE [LARGE SCALE GENOMIC DNA]</scope>
    <source>
        <strain evidence="9 10">ATCC 27467</strain>
    </source>
</reference>
<keyword evidence="4" id="KW-0067">ATP-binding</keyword>
<evidence type="ECO:0000256" key="4">
    <source>
        <dbReference type="ARBA" id="ARBA00022840"/>
    </source>
</evidence>
<keyword evidence="1" id="KW-0808">Transferase</keyword>
<dbReference type="PROSITE" id="PS50011">
    <property type="entry name" value="PROTEIN_KINASE_DOM"/>
    <property type="match status" value="1"/>
</dbReference>
<evidence type="ECO:0000313" key="10">
    <source>
        <dbReference type="Proteomes" id="UP000326831"/>
    </source>
</evidence>
<dbReference type="SUPFAM" id="SSF56112">
    <property type="entry name" value="Protein kinase-like (PK-like)"/>
    <property type="match status" value="1"/>
</dbReference>
<dbReference type="InterPro" id="IPR000719">
    <property type="entry name" value="Prot_kinase_dom"/>
</dbReference>
<dbReference type="EMBL" id="CP023701">
    <property type="protein sequence ID" value="QEU79577.1"/>
    <property type="molecule type" value="Genomic_DNA"/>
</dbReference>
<name>A0A5P2US71_9ACTN</name>
<keyword evidence="6" id="KW-0812">Transmembrane</keyword>
<dbReference type="AlphaFoldDB" id="A0A5P2US71"/>
<keyword evidence="3 9" id="KW-0418">Kinase</keyword>
<dbReference type="KEGG" id="ssub:CP968_15690"/>
<keyword evidence="6" id="KW-0472">Membrane</keyword>
<dbReference type="RefSeq" id="WP_150518595.1">
    <property type="nucleotide sequence ID" value="NZ_BMVX01000022.1"/>
</dbReference>
<feature type="transmembrane region" description="Helical" evidence="6">
    <location>
        <begin position="336"/>
        <end position="357"/>
    </location>
</feature>
<feature type="domain" description="Protein kinase" evidence="7">
    <location>
        <begin position="15"/>
        <end position="272"/>
    </location>
</feature>
<organism evidence="9 10">
    <name type="scientific">Streptomyces subrutilus</name>
    <dbReference type="NCBI Taxonomy" id="36818"/>
    <lineage>
        <taxon>Bacteria</taxon>
        <taxon>Bacillati</taxon>
        <taxon>Actinomycetota</taxon>
        <taxon>Actinomycetes</taxon>
        <taxon>Kitasatosporales</taxon>
        <taxon>Streptomycetaceae</taxon>
        <taxon>Streptomyces</taxon>
    </lineage>
</organism>
<dbReference type="OrthoDB" id="9762169at2"/>
<dbReference type="PANTHER" id="PTHR43289">
    <property type="entry name" value="MITOGEN-ACTIVATED PROTEIN KINASE KINASE KINASE 20-RELATED"/>
    <property type="match status" value="1"/>
</dbReference>
<evidence type="ECO:0000256" key="5">
    <source>
        <dbReference type="SAM" id="MobiDB-lite"/>
    </source>
</evidence>
<feature type="compositionally biased region" description="Pro residues" evidence="5">
    <location>
        <begin position="297"/>
        <end position="311"/>
    </location>
</feature>
<proteinExistence type="predicted"/>
<feature type="compositionally biased region" description="Pro residues" evidence="5">
    <location>
        <begin position="363"/>
        <end position="375"/>
    </location>
</feature>
<evidence type="ECO:0000256" key="1">
    <source>
        <dbReference type="ARBA" id="ARBA00022679"/>
    </source>
</evidence>
<dbReference type="SMART" id="SM00220">
    <property type="entry name" value="S_TKc"/>
    <property type="match status" value="1"/>
</dbReference>
<evidence type="ECO:0000256" key="6">
    <source>
        <dbReference type="SAM" id="Phobius"/>
    </source>
</evidence>
<protein>
    <submittedName>
        <fullName evidence="9">Serine/threonine protein kinase</fullName>
    </submittedName>
</protein>
<keyword evidence="6" id="KW-1133">Transmembrane helix</keyword>
<feature type="region of interest" description="Disordered" evidence="5">
    <location>
        <begin position="358"/>
        <end position="389"/>
    </location>
</feature>
<evidence type="ECO:0000313" key="9">
    <source>
        <dbReference type="EMBL" id="QEU79577.1"/>
    </source>
</evidence>
<reference evidence="8" key="1">
    <citation type="journal article" date="2014" name="Int. J. Syst. Evol. Microbiol.">
        <title>Complete genome sequence of Corynebacterium casei LMG S-19264T (=DSM 44701T), isolated from a smear-ripened cheese.</title>
        <authorList>
            <consortium name="US DOE Joint Genome Institute (JGI-PGF)"/>
            <person name="Walter F."/>
            <person name="Albersmeier A."/>
            <person name="Kalinowski J."/>
            <person name="Ruckert C."/>
        </authorList>
    </citation>
    <scope>NUCLEOTIDE SEQUENCE</scope>
    <source>
        <strain evidence="8">JCM 4834</strain>
    </source>
</reference>
<dbReference type="EMBL" id="BMVX01000022">
    <property type="protein sequence ID" value="GGZ85011.1"/>
    <property type="molecule type" value="Genomic_DNA"/>
</dbReference>
<evidence type="ECO:0000259" key="7">
    <source>
        <dbReference type="PROSITE" id="PS50011"/>
    </source>
</evidence>
<dbReference type="Gene3D" id="1.10.510.10">
    <property type="entry name" value="Transferase(Phosphotransferase) domain 1"/>
    <property type="match status" value="1"/>
</dbReference>
<gene>
    <name evidence="9" type="ORF">CP968_15690</name>
    <name evidence="8" type="ORF">GCM10010371_51210</name>
</gene>
<dbReference type="Pfam" id="PF00069">
    <property type="entry name" value="Pkinase"/>
    <property type="match status" value="1"/>
</dbReference>
<dbReference type="InterPro" id="IPR011009">
    <property type="entry name" value="Kinase-like_dom_sf"/>
</dbReference>
<reference evidence="8" key="3">
    <citation type="submission" date="2020-09" db="EMBL/GenBank/DDBJ databases">
        <authorList>
            <person name="Sun Q."/>
            <person name="Ohkuma M."/>
        </authorList>
    </citation>
    <scope>NUCLEOTIDE SEQUENCE</scope>
    <source>
        <strain evidence="8">JCM 4834</strain>
    </source>
</reference>
<evidence type="ECO:0000313" key="8">
    <source>
        <dbReference type="EMBL" id="GGZ85011.1"/>
    </source>
</evidence>
<keyword evidence="10" id="KW-1185">Reference proteome</keyword>
<evidence type="ECO:0000256" key="2">
    <source>
        <dbReference type="ARBA" id="ARBA00022741"/>
    </source>
</evidence>
<accession>A0A5P2US71</accession>
<keyword evidence="9" id="KW-0723">Serine/threonine-protein kinase</keyword>
<dbReference type="Proteomes" id="UP000326831">
    <property type="component" value="Chromosome"/>
</dbReference>
<feature type="compositionally biased region" description="Low complexity" evidence="5">
    <location>
        <begin position="376"/>
        <end position="389"/>
    </location>
</feature>
<dbReference type="GO" id="GO:0005524">
    <property type="term" value="F:ATP binding"/>
    <property type="evidence" value="ECO:0007669"/>
    <property type="project" value="UniProtKB-KW"/>
</dbReference>
<dbReference type="GO" id="GO:0004674">
    <property type="term" value="F:protein serine/threonine kinase activity"/>
    <property type="evidence" value="ECO:0007669"/>
    <property type="project" value="UniProtKB-KW"/>
</dbReference>
<evidence type="ECO:0000256" key="3">
    <source>
        <dbReference type="ARBA" id="ARBA00022777"/>
    </source>
</evidence>